<reference evidence="1 2" key="1">
    <citation type="submission" date="2020-08" db="EMBL/GenBank/DDBJ databases">
        <title>Genomic Encyclopedia of Type Strains, Phase III (KMG-III): the genomes of soil and plant-associated and newly described type strains.</title>
        <authorList>
            <person name="Whitman W."/>
        </authorList>
    </citation>
    <scope>NUCLEOTIDE SEQUENCE [LARGE SCALE GENOMIC DNA]</scope>
    <source>
        <strain evidence="1 2">CECT 5862</strain>
    </source>
</reference>
<dbReference type="GO" id="GO:0003677">
    <property type="term" value="F:DNA binding"/>
    <property type="evidence" value="ECO:0007669"/>
    <property type="project" value="UniProtKB-KW"/>
</dbReference>
<keyword evidence="1" id="KW-0238">DNA-binding</keyword>
<name>A0A7W5AWW4_9BACL</name>
<dbReference type="Gene3D" id="3.90.76.10">
    <property type="entry name" value="Dipeptide-binding Protein, Domain 1"/>
    <property type="match status" value="1"/>
</dbReference>
<keyword evidence="2" id="KW-1185">Reference proteome</keyword>
<organism evidence="1 2">
    <name type="scientific">Paenibacillus phyllosphaerae</name>
    <dbReference type="NCBI Taxonomy" id="274593"/>
    <lineage>
        <taxon>Bacteria</taxon>
        <taxon>Bacillati</taxon>
        <taxon>Bacillota</taxon>
        <taxon>Bacilli</taxon>
        <taxon>Bacillales</taxon>
        <taxon>Paenibacillaceae</taxon>
        <taxon>Paenibacillus</taxon>
    </lineage>
</organism>
<evidence type="ECO:0000313" key="1">
    <source>
        <dbReference type="EMBL" id="MBB3110299.1"/>
    </source>
</evidence>
<comment type="caution">
    <text evidence="1">The sequence shown here is derived from an EMBL/GenBank/DDBJ whole genome shotgun (WGS) entry which is preliminary data.</text>
</comment>
<sequence length="67" mass="8243">MQDPAYVSRRTEAHWVEQIFNTLVTYSAVHREVRPSLAHYWEWDATRTRWEFHLRKGVRFQHGRNMT</sequence>
<evidence type="ECO:0000313" key="2">
    <source>
        <dbReference type="Proteomes" id="UP000570361"/>
    </source>
</evidence>
<dbReference type="EMBL" id="JACHXK010000004">
    <property type="protein sequence ID" value="MBB3110299.1"/>
    <property type="molecule type" value="Genomic_DNA"/>
</dbReference>
<gene>
    <name evidence="1" type="ORF">FHS18_002366</name>
</gene>
<dbReference type="Proteomes" id="UP000570361">
    <property type="component" value="Unassembled WGS sequence"/>
</dbReference>
<dbReference type="AlphaFoldDB" id="A0A7W5AWW4"/>
<accession>A0A7W5AWW4</accession>
<dbReference type="SUPFAM" id="SSF53850">
    <property type="entry name" value="Periplasmic binding protein-like II"/>
    <property type="match status" value="1"/>
</dbReference>
<proteinExistence type="predicted"/>
<dbReference type="RefSeq" id="WP_183600177.1">
    <property type="nucleotide sequence ID" value="NZ_JACHXK010000004.1"/>
</dbReference>
<protein>
    <submittedName>
        <fullName evidence="1">MarR-like DNA-binding transcriptional regulator SgrR of sgrS sRNA</fullName>
    </submittedName>
</protein>